<gene>
    <name evidence="2" type="ORF">PCOR1329_LOCUS27903</name>
</gene>
<evidence type="ECO:0000313" key="2">
    <source>
        <dbReference type="EMBL" id="CAK0828759.1"/>
    </source>
</evidence>
<feature type="region of interest" description="Disordered" evidence="1">
    <location>
        <begin position="584"/>
        <end position="615"/>
    </location>
</feature>
<accession>A0ABN9SA09</accession>
<feature type="compositionally biased region" description="Basic and acidic residues" evidence="1">
    <location>
        <begin position="965"/>
        <end position="975"/>
    </location>
</feature>
<evidence type="ECO:0000313" key="3">
    <source>
        <dbReference type="Proteomes" id="UP001189429"/>
    </source>
</evidence>
<feature type="compositionally biased region" description="Basic and acidic residues" evidence="1">
    <location>
        <begin position="946"/>
        <end position="956"/>
    </location>
</feature>
<dbReference type="EMBL" id="CAUYUJ010010195">
    <property type="protein sequence ID" value="CAK0828759.1"/>
    <property type="molecule type" value="Genomic_DNA"/>
</dbReference>
<sequence>MVVRQGLGASIAYGARVRGTPRPIVRFIQQKDSAIRRGAAAFTSRVLHDGLDPSCADTIVLAPVLAWAREAWDHPEGRRAQATAWARVQHQLEVHAEADPQDLWQVVRGPAGATTVTVRAHGWRMPSAFEIFHPPRGGVLQGADVHLDMLQVCPKSVEVALLYAARGRALAQWAAAKPERAALLPAPRLSPARQLIKRGKQDGWLQHHADAAKKAVLGGYPSQEALFTSGQADAPNCQLCDDSTEFGTMQHYYWQCSSPTCASVRDQLTACDAAPAFRDVCHLGATASSSEAARWLWERGLRRTPCYGLAWDLPEQRVYWIVEGADSELNGVLVSDGSVKGLGDLRHGGWAALQCTADAHDVEQGLYGSLPFPDPSSVLAELWGLFHSLRHAVFITTIIIDNAQGVQGLARGRVSCCSAARPYAHVWAVIWDRLDDMGITPGQDLSVVKVASHISHVKRQALPDELKQELKATKHVLEYIGHFRVLLGDAKLAVPRPRQQQQGANAPSTARPKAAPKQPHVLEACRGYHKCANCGKVARARLAAFQLQECRGRLQGLQGKTVKSAIKRGSVAVPLLVAAGATGRAVRQRSDHEAQDEELRVPDQTPSEGPPAQDSLWAPVAAARAALRRVEAQPDGPVCMGVPPPALIPEQHRVMSIIDDAVVWASFWIDRFDLGDYTKGRDYRTWCSEYLEVFLGAEAWAPVREHLLRSSPGRTLRQIVDDLCAASWTRAEPARQAQFARMRSDSDLTRRQRRRLLRHHFDVLHQIRVRFRSLLGDRAPPETASWHQWVFEPLSSGSDDQGGDVAIEAQEYAHGYDNGDECAVLSVHSDVEFVAAGARECVGADRGDEDELACSLGLGGGAAMAGASSSSAAAAAPSAPERGARGRPASAQLACRGQLAPVAPRAASAEPRPRAVEIVGTFVVCVVCGSYYSSVARAICGPCRRLDPKDPGDRERQRRIHRIKRGQDPKTGKDL</sequence>
<feature type="compositionally biased region" description="Basic and acidic residues" evidence="1">
    <location>
        <begin position="588"/>
        <end position="601"/>
    </location>
</feature>
<name>A0ABN9SA09_9DINO</name>
<keyword evidence="3" id="KW-1185">Reference proteome</keyword>
<dbReference type="Proteomes" id="UP001189429">
    <property type="component" value="Unassembled WGS sequence"/>
</dbReference>
<organism evidence="2 3">
    <name type="scientific">Prorocentrum cordatum</name>
    <dbReference type="NCBI Taxonomy" id="2364126"/>
    <lineage>
        <taxon>Eukaryota</taxon>
        <taxon>Sar</taxon>
        <taxon>Alveolata</taxon>
        <taxon>Dinophyceae</taxon>
        <taxon>Prorocentrales</taxon>
        <taxon>Prorocentraceae</taxon>
        <taxon>Prorocentrum</taxon>
    </lineage>
</organism>
<protein>
    <submittedName>
        <fullName evidence="2">Uncharacterized protein</fullName>
    </submittedName>
</protein>
<reference evidence="2" key="1">
    <citation type="submission" date="2023-10" db="EMBL/GenBank/DDBJ databases">
        <authorList>
            <person name="Chen Y."/>
            <person name="Shah S."/>
            <person name="Dougan E. K."/>
            <person name="Thang M."/>
            <person name="Chan C."/>
        </authorList>
    </citation>
    <scope>NUCLEOTIDE SEQUENCE [LARGE SCALE GENOMIC DNA]</scope>
</reference>
<comment type="caution">
    <text evidence="2">The sequence shown here is derived from an EMBL/GenBank/DDBJ whole genome shotgun (WGS) entry which is preliminary data.</text>
</comment>
<proteinExistence type="predicted"/>
<feature type="region of interest" description="Disordered" evidence="1">
    <location>
        <begin position="496"/>
        <end position="517"/>
    </location>
</feature>
<feature type="non-terminal residue" evidence="2">
    <location>
        <position position="975"/>
    </location>
</feature>
<feature type="region of interest" description="Disordered" evidence="1">
    <location>
        <begin position="946"/>
        <end position="975"/>
    </location>
</feature>
<evidence type="ECO:0000256" key="1">
    <source>
        <dbReference type="SAM" id="MobiDB-lite"/>
    </source>
</evidence>
<feature type="compositionally biased region" description="Polar residues" evidence="1">
    <location>
        <begin position="498"/>
        <end position="508"/>
    </location>
</feature>